<feature type="binding site" evidence="5">
    <location>
        <position position="174"/>
    </location>
    <ligand>
        <name>Mg(2+)</name>
        <dbReference type="ChEBI" id="CHEBI:18420"/>
    </ligand>
</feature>
<dbReference type="AlphaFoldDB" id="A0AA40E491"/>
<dbReference type="GO" id="GO:0007188">
    <property type="term" value="P:adenylate cyclase-modulating G protein-coupled receptor signaling pathway"/>
    <property type="evidence" value="ECO:0007669"/>
    <property type="project" value="TreeGrafter"/>
</dbReference>
<dbReference type="GO" id="GO:0031683">
    <property type="term" value="F:G-protein beta/gamma-subunit complex binding"/>
    <property type="evidence" value="ECO:0007669"/>
    <property type="project" value="InterPro"/>
</dbReference>
<dbReference type="PROSITE" id="PS51882">
    <property type="entry name" value="G_ALPHA"/>
    <property type="match status" value="1"/>
</dbReference>
<comment type="caution">
    <text evidence="7">The sequence shown here is derived from an EMBL/GenBank/DDBJ whole genome shotgun (WGS) entry which is preliminary data.</text>
</comment>
<reference evidence="7" key="1">
    <citation type="submission" date="2023-06" db="EMBL/GenBank/DDBJ databases">
        <title>Genome-scale phylogeny and comparative genomics of the fungal order Sordariales.</title>
        <authorList>
            <consortium name="Lawrence Berkeley National Laboratory"/>
            <person name="Hensen N."/>
            <person name="Bonometti L."/>
            <person name="Westerberg I."/>
            <person name="Brannstrom I.O."/>
            <person name="Guillou S."/>
            <person name="Cros-Aarteil S."/>
            <person name="Calhoun S."/>
            <person name="Haridas S."/>
            <person name="Kuo A."/>
            <person name="Mondo S."/>
            <person name="Pangilinan J."/>
            <person name="Riley R."/>
            <person name="Labutti K."/>
            <person name="Andreopoulos B."/>
            <person name="Lipzen A."/>
            <person name="Chen C."/>
            <person name="Yanf M."/>
            <person name="Daum C."/>
            <person name="Ng V."/>
            <person name="Clum A."/>
            <person name="Steindorff A."/>
            <person name="Ohm R."/>
            <person name="Martin F."/>
            <person name="Silar P."/>
            <person name="Natvig D."/>
            <person name="Lalanne C."/>
            <person name="Gautier V."/>
            <person name="Ament-Velasquez S.L."/>
            <person name="Kruys A."/>
            <person name="Hutchinson M.I."/>
            <person name="Powell A.J."/>
            <person name="Barry K."/>
            <person name="Miller A.N."/>
            <person name="Grigoriev I.V."/>
            <person name="Debuchy R."/>
            <person name="Gladieux P."/>
            <person name="Thoren M.H."/>
            <person name="Johannesson H."/>
        </authorList>
    </citation>
    <scope>NUCLEOTIDE SEQUENCE</scope>
    <source>
        <strain evidence="7">CBS 540.89</strain>
    </source>
</reference>
<keyword evidence="2" id="KW-0547">Nucleotide-binding</keyword>
<keyword evidence="4" id="KW-0807">Transducer</keyword>
<dbReference type="GO" id="GO:0005737">
    <property type="term" value="C:cytoplasm"/>
    <property type="evidence" value="ECO:0007669"/>
    <property type="project" value="TreeGrafter"/>
</dbReference>
<evidence type="ECO:0000256" key="3">
    <source>
        <dbReference type="ARBA" id="ARBA00023134"/>
    </source>
</evidence>
<accession>A0AA40E491</accession>
<dbReference type="SMART" id="SM00275">
    <property type="entry name" value="G_alpha"/>
    <property type="match status" value="1"/>
</dbReference>
<evidence type="ECO:0000313" key="8">
    <source>
        <dbReference type="Proteomes" id="UP001172159"/>
    </source>
</evidence>
<dbReference type="GO" id="GO:0001664">
    <property type="term" value="F:G protein-coupled receptor binding"/>
    <property type="evidence" value="ECO:0007669"/>
    <property type="project" value="TreeGrafter"/>
</dbReference>
<dbReference type="Gene3D" id="1.10.400.10">
    <property type="entry name" value="GI Alpha 1, domain 2-like"/>
    <property type="match status" value="1"/>
</dbReference>
<keyword evidence="3" id="KW-0342">GTP-binding</keyword>
<dbReference type="Gene3D" id="3.40.50.300">
    <property type="entry name" value="P-loop containing nucleotide triphosphate hydrolases"/>
    <property type="match status" value="1"/>
</dbReference>
<dbReference type="PANTHER" id="PTHR10218">
    <property type="entry name" value="GTP-BINDING PROTEIN ALPHA SUBUNIT"/>
    <property type="match status" value="1"/>
</dbReference>
<dbReference type="InterPro" id="IPR011025">
    <property type="entry name" value="GproteinA_insert"/>
</dbReference>
<keyword evidence="5" id="KW-0460">Magnesium</keyword>
<proteinExistence type="predicted"/>
<dbReference type="InterPro" id="IPR001019">
    <property type="entry name" value="Gprotein_alpha_su"/>
</dbReference>
<dbReference type="GO" id="GO:0003924">
    <property type="term" value="F:GTPase activity"/>
    <property type="evidence" value="ECO:0007669"/>
    <property type="project" value="InterPro"/>
</dbReference>
<dbReference type="PANTHER" id="PTHR10218:SF302">
    <property type="entry name" value="GUANINE NUCLEOTIDE-BINDING PROTEIN ALPHA-5 SUBUNIT"/>
    <property type="match status" value="1"/>
</dbReference>
<dbReference type="EMBL" id="JAUKTV010000010">
    <property type="protein sequence ID" value="KAK0726530.1"/>
    <property type="molecule type" value="Genomic_DNA"/>
</dbReference>
<evidence type="ECO:0000313" key="7">
    <source>
        <dbReference type="EMBL" id="KAK0726530.1"/>
    </source>
</evidence>
<evidence type="ECO:0000256" key="6">
    <source>
        <dbReference type="SAM" id="MobiDB-lite"/>
    </source>
</evidence>
<keyword evidence="1 5" id="KW-0479">Metal-binding</keyword>
<dbReference type="InterPro" id="IPR027417">
    <property type="entry name" value="P-loop_NTPase"/>
</dbReference>
<dbReference type="GO" id="GO:0005834">
    <property type="term" value="C:heterotrimeric G-protein complex"/>
    <property type="evidence" value="ECO:0007669"/>
    <property type="project" value="TreeGrafter"/>
</dbReference>
<name>A0AA40E491_9PEZI</name>
<organism evidence="7 8">
    <name type="scientific">Apiosordaria backusii</name>
    <dbReference type="NCBI Taxonomy" id="314023"/>
    <lineage>
        <taxon>Eukaryota</taxon>
        <taxon>Fungi</taxon>
        <taxon>Dikarya</taxon>
        <taxon>Ascomycota</taxon>
        <taxon>Pezizomycotina</taxon>
        <taxon>Sordariomycetes</taxon>
        <taxon>Sordariomycetidae</taxon>
        <taxon>Sordariales</taxon>
        <taxon>Lasiosphaeriaceae</taxon>
        <taxon>Apiosordaria</taxon>
    </lineage>
</organism>
<evidence type="ECO:0000256" key="2">
    <source>
        <dbReference type="ARBA" id="ARBA00022741"/>
    </source>
</evidence>
<dbReference type="Pfam" id="PF00503">
    <property type="entry name" value="G-alpha"/>
    <property type="match status" value="1"/>
</dbReference>
<evidence type="ECO:0000256" key="5">
    <source>
        <dbReference type="PIRSR" id="PIRSR601019-2"/>
    </source>
</evidence>
<dbReference type="GO" id="GO:0005525">
    <property type="term" value="F:GTP binding"/>
    <property type="evidence" value="ECO:0007669"/>
    <property type="project" value="UniProtKB-KW"/>
</dbReference>
<evidence type="ECO:0000256" key="1">
    <source>
        <dbReference type="ARBA" id="ARBA00022723"/>
    </source>
</evidence>
<dbReference type="Proteomes" id="UP001172159">
    <property type="component" value="Unassembled WGS sequence"/>
</dbReference>
<gene>
    <name evidence="7" type="ORF">B0T21DRAFT_292883</name>
</gene>
<feature type="binding site" evidence="5">
    <location>
        <position position="329"/>
    </location>
    <ligand>
        <name>Mg(2+)</name>
        <dbReference type="ChEBI" id="CHEBI:18420"/>
    </ligand>
</feature>
<keyword evidence="8" id="KW-1185">Reference proteome</keyword>
<dbReference type="GO" id="GO:0046872">
    <property type="term" value="F:metal ion binding"/>
    <property type="evidence" value="ECO:0007669"/>
    <property type="project" value="UniProtKB-KW"/>
</dbReference>
<evidence type="ECO:0000256" key="4">
    <source>
        <dbReference type="ARBA" id="ARBA00023224"/>
    </source>
</evidence>
<protein>
    <submittedName>
        <fullName evidence="7">G-protein alpha subunit-domain-containing protein</fullName>
    </submittedName>
</protein>
<sequence>MKSTTSTKTRADTMISEKSGLSDEEDNLKMSATPTTTKVFWQLKHTNAPSHGVIPKRAKRRRARSTGCFGIPFDLLAFLRSMSVFQLDTTHNNTKRIQPSSSPQFESEKIREVKKSTTWPLLHPAKSQAAREARLAAKRSAAIDRQLEQDRDAWCRKAQVMVTSSGRTNYEGKTLFFNQMRKCSLPESYEPIDQITKRATEDPAGKVRNAAMKEIQRILHEMHAQVQVHYERTGKEVEEPLSTLIQTAKDLSEYQLGTLTELPEINDHSLDLVNRITQLWSNPTWTNLCYNTWGRSKPFDDILLSLLTRSFSPNYTPTPTDLSHIRHFSSAHYTIHRECLTPFPNQSSLTLDLLDRDNTSCCSFLSRKIFNFLSPTLSVLMLVDLSSYSHLLWEESGTNYLQESLLIFESIVNSRRFAQEARGAMMLLLWNSEGLEKQLQEGSKPLGNYMKDFKGQRGEENEWIKREFEKVVKRGKYGRDVKIRVGEPGDEGTVRWVVETVKTGLLDQGLCDLGLGREGEGGWYRRR</sequence>
<feature type="region of interest" description="Disordered" evidence="6">
    <location>
        <begin position="1"/>
        <end position="28"/>
    </location>
</feature>